<feature type="region of interest" description="Disordered" evidence="2">
    <location>
        <begin position="538"/>
        <end position="572"/>
    </location>
</feature>
<reference evidence="3" key="1">
    <citation type="submission" date="2019-06" db="EMBL/GenBank/DDBJ databases">
        <authorList>
            <person name="Zheng W."/>
        </authorList>
    </citation>
    <scope>NUCLEOTIDE SEQUENCE</scope>
    <source>
        <strain evidence="3">QDHG01</strain>
    </source>
</reference>
<evidence type="ECO:0000256" key="2">
    <source>
        <dbReference type="SAM" id="MobiDB-lite"/>
    </source>
</evidence>
<protein>
    <submittedName>
        <fullName evidence="3">Uncharacterized protein</fullName>
    </submittedName>
</protein>
<comment type="caution">
    <text evidence="3">The sequence shown here is derived from an EMBL/GenBank/DDBJ whole genome shotgun (WGS) entry which is preliminary data.</text>
</comment>
<feature type="region of interest" description="Disordered" evidence="2">
    <location>
        <begin position="412"/>
        <end position="441"/>
    </location>
</feature>
<dbReference type="OrthoDB" id="10679264at2759"/>
<organism evidence="3 4">
    <name type="scientific">Halteria grandinella</name>
    <dbReference type="NCBI Taxonomy" id="5974"/>
    <lineage>
        <taxon>Eukaryota</taxon>
        <taxon>Sar</taxon>
        <taxon>Alveolata</taxon>
        <taxon>Ciliophora</taxon>
        <taxon>Intramacronucleata</taxon>
        <taxon>Spirotrichea</taxon>
        <taxon>Stichotrichia</taxon>
        <taxon>Sporadotrichida</taxon>
        <taxon>Halteriidae</taxon>
        <taxon>Halteria</taxon>
    </lineage>
</organism>
<evidence type="ECO:0000313" key="3">
    <source>
        <dbReference type="EMBL" id="TNV86984.1"/>
    </source>
</evidence>
<keyword evidence="1" id="KW-0175">Coiled coil</keyword>
<gene>
    <name evidence="3" type="ORF">FGO68_gene1077</name>
</gene>
<sequence length="684" mass="78871">MTHRGDRGSPLLASSSKRHSKDSTSDLILVVNKLKMNLHSNSFNKEPTTYEHFIYNYLLTNKDQQQHTIHTVSSQITLDNFFSASPILGGCASMASDSIVFLDTTHKKQSQLEKSPLRESSETTASHLLRDQDVLSSRSKERRLRGDRVQTRESIDEIMQQIQIKPQPVPQPQKGVFSYQSQVAHERWREKVEMFRQTVAAKKIQRLLKAYVYYKRIQRKAHEQSAERRRKMQLIKILAAKVIVKHVKAWLKRRKAKKQTIPFHQVVFIQKWWRRVIKKKRIAQFKRFKQIMLAAFLGWRTRRVVNSLAQEVQDYVNCEDGPSKQALKVMFHNLYESVMQHKLWLLKNARLIANLKQYQRRITIQQNQMMVIKEDKKIVTSVKHVKTKSCSSSNLMNTKLITAKNIKNIEISPTMSRQNNRVDEKRNMQTHSKNSSSLIAKSKIDSSYSTTKHQKGTFDTFSQDIVKGSYDLQEQQRKASQQSRPQTCKESQVSTNIPNTMNGTPRINRSQNRTSITNVKIRKSTDSAIAQLVVNRDHSGSRQTMGSTLSGSKCGGLSPWEKKPASASSNNQIVRKRSNERGSMKRTPVIMQSLNIQEKTLLTSGVNAKKSIAANNYKKTLTEIEKLMDEVQTHQTFLQNQITSKNQKLLSRPTVACEFDKLITKLRLQMNGMLNTIDPKFTFQ</sequence>
<dbReference type="EMBL" id="RRYP01000698">
    <property type="protein sequence ID" value="TNV86984.1"/>
    <property type="molecule type" value="Genomic_DNA"/>
</dbReference>
<feature type="region of interest" description="Disordered" evidence="2">
    <location>
        <begin position="111"/>
        <end position="150"/>
    </location>
</feature>
<feature type="region of interest" description="Disordered" evidence="2">
    <location>
        <begin position="472"/>
        <end position="514"/>
    </location>
</feature>
<proteinExistence type="predicted"/>
<feature type="compositionally biased region" description="Polar residues" evidence="2">
    <location>
        <begin position="541"/>
        <end position="551"/>
    </location>
</feature>
<dbReference type="AlphaFoldDB" id="A0A8J8P6R1"/>
<feature type="region of interest" description="Disordered" evidence="2">
    <location>
        <begin position="1"/>
        <end position="20"/>
    </location>
</feature>
<feature type="coiled-coil region" evidence="1">
    <location>
        <begin position="348"/>
        <end position="375"/>
    </location>
</feature>
<keyword evidence="4" id="KW-1185">Reference proteome</keyword>
<evidence type="ECO:0000313" key="4">
    <source>
        <dbReference type="Proteomes" id="UP000785679"/>
    </source>
</evidence>
<dbReference type="Proteomes" id="UP000785679">
    <property type="component" value="Unassembled WGS sequence"/>
</dbReference>
<evidence type="ECO:0000256" key="1">
    <source>
        <dbReference type="SAM" id="Coils"/>
    </source>
</evidence>
<name>A0A8J8P6R1_HALGN</name>
<accession>A0A8J8P6R1</accession>
<feature type="compositionally biased region" description="Polar residues" evidence="2">
    <location>
        <begin position="429"/>
        <end position="441"/>
    </location>
</feature>
<feature type="compositionally biased region" description="Polar residues" evidence="2">
    <location>
        <begin position="478"/>
        <end position="514"/>
    </location>
</feature>